<evidence type="ECO:0000313" key="2">
    <source>
        <dbReference type="Proteomes" id="UP000193642"/>
    </source>
</evidence>
<comment type="caution">
    <text evidence="1">The sequence shown here is derived from an EMBL/GenBank/DDBJ whole genome shotgun (WGS) entry which is preliminary data.</text>
</comment>
<sequence>MTNLMPQNNGNQYGVLSTWEGTWFMKRGTDASSTLYISNCVKYNSTSISFFKALACIAELARHSPRFVSASPLQTVLSQGTHSSSFADLYRDVAPLQDLAQNTGPLHTIDASPNQTTSPHVSITISSAESLTHLARLLNQKPFTQGRPLCDILGRVLGYGRCGSVYECVIGGVLSAVKSIDPMKKRSEKSSHHAILRECNAYDTLSELQSVAIPRLIISTSYYNGMMLMATELGSEGVCKVMDEGRKNSALCSLRMIHAKGYIRGDIRKENVVFHLSNGVYKALWIDLETCRLGVTTEFDAEIRAVLTF</sequence>
<proteinExistence type="predicted"/>
<accession>A0A1Y2BYH3</accession>
<dbReference type="Gene3D" id="1.10.510.10">
    <property type="entry name" value="Transferase(Phosphotransferase) domain 1"/>
    <property type="match status" value="1"/>
</dbReference>
<dbReference type="PANTHER" id="PTHR37171">
    <property type="entry name" value="SERINE/THREONINE-PROTEIN KINASE YRZF-RELATED"/>
    <property type="match status" value="1"/>
</dbReference>
<dbReference type="EMBL" id="MCGO01000041">
    <property type="protein sequence ID" value="ORY39115.1"/>
    <property type="molecule type" value="Genomic_DNA"/>
</dbReference>
<dbReference type="PANTHER" id="PTHR37171:SF1">
    <property type="entry name" value="SERINE_THREONINE-PROTEIN KINASE YRZF-RELATED"/>
    <property type="match status" value="1"/>
</dbReference>
<evidence type="ECO:0008006" key="3">
    <source>
        <dbReference type="Google" id="ProtNLM"/>
    </source>
</evidence>
<name>A0A1Y2BYH3_9FUNG</name>
<dbReference type="InterPro" id="IPR011009">
    <property type="entry name" value="Kinase-like_dom_sf"/>
</dbReference>
<evidence type="ECO:0000313" key="1">
    <source>
        <dbReference type="EMBL" id="ORY39115.1"/>
    </source>
</evidence>
<dbReference type="AlphaFoldDB" id="A0A1Y2BYH3"/>
<organism evidence="1 2">
    <name type="scientific">Rhizoclosmatium globosum</name>
    <dbReference type="NCBI Taxonomy" id="329046"/>
    <lineage>
        <taxon>Eukaryota</taxon>
        <taxon>Fungi</taxon>
        <taxon>Fungi incertae sedis</taxon>
        <taxon>Chytridiomycota</taxon>
        <taxon>Chytridiomycota incertae sedis</taxon>
        <taxon>Chytridiomycetes</taxon>
        <taxon>Chytridiales</taxon>
        <taxon>Chytriomycetaceae</taxon>
        <taxon>Rhizoclosmatium</taxon>
    </lineage>
</organism>
<gene>
    <name evidence="1" type="ORF">BCR33DRAFT_418229</name>
</gene>
<dbReference type="InterPro" id="IPR052396">
    <property type="entry name" value="Meiotic_Drive_Suppr_Kinase"/>
</dbReference>
<dbReference type="STRING" id="329046.A0A1Y2BYH3"/>
<keyword evidence="2" id="KW-1185">Reference proteome</keyword>
<dbReference type="OrthoDB" id="2136197at2759"/>
<protein>
    <recommendedName>
        <fullName evidence="3">Protein kinase domain-containing protein</fullName>
    </recommendedName>
</protein>
<dbReference type="Proteomes" id="UP000193642">
    <property type="component" value="Unassembled WGS sequence"/>
</dbReference>
<reference evidence="1 2" key="1">
    <citation type="submission" date="2016-07" db="EMBL/GenBank/DDBJ databases">
        <title>Pervasive Adenine N6-methylation of Active Genes in Fungi.</title>
        <authorList>
            <consortium name="DOE Joint Genome Institute"/>
            <person name="Mondo S.J."/>
            <person name="Dannebaum R.O."/>
            <person name="Kuo R.C."/>
            <person name="Labutti K."/>
            <person name="Haridas S."/>
            <person name="Kuo A."/>
            <person name="Salamov A."/>
            <person name="Ahrendt S.R."/>
            <person name="Lipzen A."/>
            <person name="Sullivan W."/>
            <person name="Andreopoulos W.B."/>
            <person name="Clum A."/>
            <person name="Lindquist E."/>
            <person name="Daum C."/>
            <person name="Ramamoorthy G.K."/>
            <person name="Gryganskyi A."/>
            <person name="Culley D."/>
            <person name="Magnuson J.K."/>
            <person name="James T.Y."/>
            <person name="O'Malley M.A."/>
            <person name="Stajich J.E."/>
            <person name="Spatafora J.W."/>
            <person name="Visel A."/>
            <person name="Grigoriev I.V."/>
        </authorList>
    </citation>
    <scope>NUCLEOTIDE SEQUENCE [LARGE SCALE GENOMIC DNA]</scope>
    <source>
        <strain evidence="1 2">JEL800</strain>
    </source>
</reference>
<dbReference type="SUPFAM" id="SSF56112">
    <property type="entry name" value="Protein kinase-like (PK-like)"/>
    <property type="match status" value="1"/>
</dbReference>